<dbReference type="FunFam" id="3.40.50.2000:FF:000061">
    <property type="entry name" value="UDP-glycosyltransferase 83A1"/>
    <property type="match status" value="1"/>
</dbReference>
<dbReference type="InterPro" id="IPR035595">
    <property type="entry name" value="UDP_glycos_trans_CS"/>
</dbReference>
<comment type="similarity">
    <text evidence="1 3">Belongs to the UDP-glycosyltransferase family.</text>
</comment>
<dbReference type="FunFam" id="3.40.50.2000:FF:000108">
    <property type="entry name" value="UDP-glycosyltransferase 83A1"/>
    <property type="match status" value="1"/>
</dbReference>
<dbReference type="EC" id="2.4.1.-" evidence="4"/>
<evidence type="ECO:0000256" key="1">
    <source>
        <dbReference type="ARBA" id="ARBA00009995"/>
    </source>
</evidence>
<name>A0AAV6WEM1_9LAMI</name>
<dbReference type="PANTHER" id="PTHR11926:SF1555">
    <property type="entry name" value="UDP-GLYCOSYLTRANSFERASE 83A1-LIKE"/>
    <property type="match status" value="1"/>
</dbReference>
<dbReference type="Pfam" id="PF00201">
    <property type="entry name" value="UDPGT"/>
    <property type="match status" value="1"/>
</dbReference>
<gene>
    <name evidence="5" type="ORF">BUALT_Bualt16G0021600</name>
</gene>
<proteinExistence type="inferred from homology"/>
<dbReference type="SUPFAM" id="SSF53756">
    <property type="entry name" value="UDP-Glycosyltransferase/glycogen phosphorylase"/>
    <property type="match status" value="1"/>
</dbReference>
<evidence type="ECO:0000313" key="6">
    <source>
        <dbReference type="Proteomes" id="UP000826271"/>
    </source>
</evidence>
<dbReference type="GO" id="GO:0080044">
    <property type="term" value="F:quercetin 7-O-glucosyltransferase activity"/>
    <property type="evidence" value="ECO:0007669"/>
    <property type="project" value="TreeGrafter"/>
</dbReference>
<dbReference type="Proteomes" id="UP000826271">
    <property type="component" value="Unassembled WGS sequence"/>
</dbReference>
<keyword evidence="3" id="KW-0328">Glycosyltransferase</keyword>
<reference evidence="5" key="1">
    <citation type="submission" date="2019-10" db="EMBL/GenBank/DDBJ databases">
        <authorList>
            <person name="Zhang R."/>
            <person name="Pan Y."/>
            <person name="Wang J."/>
            <person name="Ma R."/>
            <person name="Yu S."/>
        </authorList>
    </citation>
    <scope>NUCLEOTIDE SEQUENCE</scope>
    <source>
        <strain evidence="5">LA-IB0</strain>
        <tissue evidence="5">Leaf</tissue>
    </source>
</reference>
<keyword evidence="6" id="KW-1185">Reference proteome</keyword>
<dbReference type="Gene3D" id="3.40.50.2000">
    <property type="entry name" value="Glycogen Phosphorylase B"/>
    <property type="match status" value="2"/>
</dbReference>
<dbReference type="PANTHER" id="PTHR11926">
    <property type="entry name" value="GLUCOSYL/GLUCURONOSYL TRANSFERASES"/>
    <property type="match status" value="1"/>
</dbReference>
<dbReference type="AlphaFoldDB" id="A0AAV6WEM1"/>
<accession>A0AAV6WEM1</accession>
<dbReference type="CDD" id="cd03784">
    <property type="entry name" value="GT1_Gtf-like"/>
    <property type="match status" value="1"/>
</dbReference>
<evidence type="ECO:0000313" key="5">
    <source>
        <dbReference type="EMBL" id="KAG8366952.1"/>
    </source>
</evidence>
<keyword evidence="2 3" id="KW-0808">Transferase</keyword>
<evidence type="ECO:0000256" key="3">
    <source>
        <dbReference type="RuleBase" id="RU003718"/>
    </source>
</evidence>
<evidence type="ECO:0000256" key="4">
    <source>
        <dbReference type="RuleBase" id="RU362057"/>
    </source>
</evidence>
<dbReference type="EMBL" id="WHWC01000016">
    <property type="protein sequence ID" value="KAG8366952.1"/>
    <property type="molecule type" value="Genomic_DNA"/>
</dbReference>
<dbReference type="GO" id="GO:0080043">
    <property type="term" value="F:quercetin 3-O-glucosyltransferase activity"/>
    <property type="evidence" value="ECO:0007669"/>
    <property type="project" value="TreeGrafter"/>
</dbReference>
<protein>
    <recommendedName>
        <fullName evidence="4">Glycosyltransferase</fullName>
        <ecNumber evidence="4">2.4.1.-</ecNumber>
    </recommendedName>
</protein>
<dbReference type="PROSITE" id="PS00375">
    <property type="entry name" value="UDPGT"/>
    <property type="match status" value="1"/>
</dbReference>
<organism evidence="5 6">
    <name type="scientific">Buddleja alternifolia</name>
    <dbReference type="NCBI Taxonomy" id="168488"/>
    <lineage>
        <taxon>Eukaryota</taxon>
        <taxon>Viridiplantae</taxon>
        <taxon>Streptophyta</taxon>
        <taxon>Embryophyta</taxon>
        <taxon>Tracheophyta</taxon>
        <taxon>Spermatophyta</taxon>
        <taxon>Magnoliopsida</taxon>
        <taxon>eudicotyledons</taxon>
        <taxon>Gunneridae</taxon>
        <taxon>Pentapetalae</taxon>
        <taxon>asterids</taxon>
        <taxon>lamiids</taxon>
        <taxon>Lamiales</taxon>
        <taxon>Scrophulariaceae</taxon>
        <taxon>Buddlejeae</taxon>
        <taxon>Buddleja</taxon>
    </lineage>
</organism>
<comment type="caution">
    <text evidence="5">The sequence shown here is derived from an EMBL/GenBank/DDBJ whole genome shotgun (WGS) entry which is preliminary data.</text>
</comment>
<sequence length="466" mass="52538">MLSISNPPLHLSTRKISMGKPHAIMVPFPMQGHIIPLMELAQCLAKHGIKITFVNTEINHDRVQAFSGNEALDDRIRLVSVPDGLESSERYIPEKFMETVYEIMPRNIEELIQEINASNEDKITCVIYDQCLGRIQEVAEKLGVGSAAFCAAAAALLVLGFNIPRLIEDGIIDNEGSPLNNNNIFQLNPTMPIISPSDFVWNRSKISAIRKLVFNIMKQNNKFMKSANWLICNSVHNLEPGAFTVATQITPIGPLLSTNRPQNLPDHIQEPDPDCLKWLDQQPPCSVIYIAFGSTTIFNKNQFQELAMGIEQSNRPFLWVVRPDSDKDFPDGYLDRVTTHGRIVGWAPQQRVLSHSSIACFISHCGWNSTLESVSNGVPMLCWPYFADQFINRSYICDTWKIGLTIDEDENGVVKFDEIKEKIDRLFEEDVFKERALCLKEMISSSASEGGDSYKNLSNFISWIRG</sequence>
<dbReference type="InterPro" id="IPR002213">
    <property type="entry name" value="UDP_glucos_trans"/>
</dbReference>
<evidence type="ECO:0000256" key="2">
    <source>
        <dbReference type="ARBA" id="ARBA00022679"/>
    </source>
</evidence>